<protein>
    <submittedName>
        <fullName evidence="2">Uncharacterized protein</fullName>
    </submittedName>
</protein>
<accession>A0ABU7GGU1</accession>
<reference evidence="2 3" key="1">
    <citation type="submission" date="2024-01" db="EMBL/GenBank/DDBJ databases">
        <title>The genome sequence of Erythrobacteraceae sp. strain 1XM1-14.</title>
        <authorList>
            <person name="Liu Y."/>
        </authorList>
    </citation>
    <scope>NUCLEOTIDE SEQUENCE [LARGE SCALE GENOMIC DNA]</scope>
    <source>
        <strain evidence="2 3">1XM1-14</strain>
    </source>
</reference>
<dbReference type="EMBL" id="JAZDQV010000011">
    <property type="protein sequence ID" value="MEE1878192.1"/>
    <property type="molecule type" value="Genomic_DNA"/>
</dbReference>
<proteinExistence type="predicted"/>
<keyword evidence="3" id="KW-1185">Reference proteome</keyword>
<feature type="transmembrane region" description="Helical" evidence="1">
    <location>
        <begin position="12"/>
        <end position="31"/>
    </location>
</feature>
<feature type="transmembrane region" description="Helical" evidence="1">
    <location>
        <begin position="92"/>
        <end position="112"/>
    </location>
</feature>
<feature type="transmembrane region" description="Helical" evidence="1">
    <location>
        <begin position="69"/>
        <end position="86"/>
    </location>
</feature>
<evidence type="ECO:0000313" key="2">
    <source>
        <dbReference type="EMBL" id="MEE1878192.1"/>
    </source>
</evidence>
<organism evidence="2 3">
    <name type="scientific">Altererythrobacter litoralis</name>
    <dbReference type="NCBI Taxonomy" id="3113904"/>
    <lineage>
        <taxon>Bacteria</taxon>
        <taxon>Pseudomonadati</taxon>
        <taxon>Pseudomonadota</taxon>
        <taxon>Alphaproteobacteria</taxon>
        <taxon>Sphingomonadales</taxon>
        <taxon>Erythrobacteraceae</taxon>
        <taxon>Altererythrobacter</taxon>
    </lineage>
</organism>
<evidence type="ECO:0000256" key="1">
    <source>
        <dbReference type="SAM" id="Phobius"/>
    </source>
</evidence>
<comment type="caution">
    <text evidence="2">The sequence shown here is derived from an EMBL/GenBank/DDBJ whole genome shotgun (WGS) entry which is preliminary data.</text>
</comment>
<keyword evidence="1" id="KW-0472">Membrane</keyword>
<name>A0ABU7GGU1_9SPHN</name>
<sequence length="119" mass="13296">MSSETVFASRVFRWSAIYGVIALVPAYFMPVPDPWHLPYLGFVGLALVFQGVFWVIASDPQRFTPLMPLCIWEKLCFGIPALAFFARGQANAVSAAFGAIDLFLGVLFFLAWRRMRAAT</sequence>
<dbReference type="Proteomes" id="UP001343492">
    <property type="component" value="Unassembled WGS sequence"/>
</dbReference>
<gene>
    <name evidence="2" type="ORF">VRS74_10910</name>
</gene>
<keyword evidence="1" id="KW-0812">Transmembrane</keyword>
<keyword evidence="1" id="KW-1133">Transmembrane helix</keyword>
<dbReference type="RefSeq" id="WP_354145299.1">
    <property type="nucleotide sequence ID" value="NZ_JAZDQV010000011.1"/>
</dbReference>
<evidence type="ECO:0000313" key="3">
    <source>
        <dbReference type="Proteomes" id="UP001343492"/>
    </source>
</evidence>
<feature type="transmembrane region" description="Helical" evidence="1">
    <location>
        <begin position="37"/>
        <end position="57"/>
    </location>
</feature>